<dbReference type="RefSeq" id="WP_354025921.1">
    <property type="nucleotide sequence ID" value="NZ_JBEPSJ010000005.1"/>
</dbReference>
<dbReference type="InterPro" id="IPR006311">
    <property type="entry name" value="TAT_signal"/>
</dbReference>
<keyword evidence="2" id="KW-1185">Reference proteome</keyword>
<dbReference type="EMBL" id="JBEPSJ010000005">
    <property type="protein sequence ID" value="MET4583746.1"/>
    <property type="molecule type" value="Genomic_DNA"/>
</dbReference>
<dbReference type="PROSITE" id="PS51318">
    <property type="entry name" value="TAT"/>
    <property type="match status" value="1"/>
</dbReference>
<comment type="caution">
    <text evidence="1">The sequence shown here is derived from an EMBL/GenBank/DDBJ whole genome shotgun (WGS) entry which is preliminary data.</text>
</comment>
<gene>
    <name evidence="1" type="ORF">ABIE21_003277</name>
</gene>
<sequence length="347" mass="35629">MTVTRRNLMAAGVATASLIFLESHGSPARARAANGPTHAVVEAFGTTGTAFTSDFLATVPFGVLLGASLTGDKGAFSSARLSVIFDARVQKWNGNDVVLQSGSTSERIPVELTTAGSTHTLTFGLPSASVATKLVLALPLDQVILYPNENIGLIPAPTVQLIPAVESIAPITVALESTVPSVSGTAWGAQTTATWTRVEAVSGTGGDAYSYPDTIEVASIGPGPIPQGSRVAIIVDGNIAVSITPVDAALPEEPPRARHFELAAIPAQVGGTIVLDEPVPAGEIIRVRVQTQLHEVTRVGDGVTYGRATFAPAADFAATQRRTGQESAVAVSGSGVPLIPDAVRSKN</sequence>
<protein>
    <submittedName>
        <fullName evidence="1">Uncharacterized protein</fullName>
    </submittedName>
</protein>
<organism evidence="1 2">
    <name type="scientific">Conyzicola nivalis</name>
    <dbReference type="NCBI Taxonomy" id="1477021"/>
    <lineage>
        <taxon>Bacteria</taxon>
        <taxon>Bacillati</taxon>
        <taxon>Actinomycetota</taxon>
        <taxon>Actinomycetes</taxon>
        <taxon>Micrococcales</taxon>
        <taxon>Microbacteriaceae</taxon>
        <taxon>Conyzicola</taxon>
    </lineage>
</organism>
<proteinExistence type="predicted"/>
<dbReference type="Proteomes" id="UP001549257">
    <property type="component" value="Unassembled WGS sequence"/>
</dbReference>
<reference evidence="1 2" key="1">
    <citation type="submission" date="2024-06" db="EMBL/GenBank/DDBJ databases">
        <title>Sorghum-associated microbial communities from plants grown in Nebraska, USA.</title>
        <authorList>
            <person name="Schachtman D."/>
        </authorList>
    </citation>
    <scope>NUCLEOTIDE SEQUENCE [LARGE SCALE GENOMIC DNA]</scope>
    <source>
        <strain evidence="1 2">2857</strain>
    </source>
</reference>
<name>A0ABV2QRN5_9MICO</name>
<evidence type="ECO:0000313" key="1">
    <source>
        <dbReference type="EMBL" id="MET4583746.1"/>
    </source>
</evidence>
<evidence type="ECO:0000313" key="2">
    <source>
        <dbReference type="Proteomes" id="UP001549257"/>
    </source>
</evidence>
<accession>A0ABV2QRN5</accession>